<dbReference type="InterPro" id="IPR000572">
    <property type="entry name" value="OxRdtase_Mopterin-bd_dom"/>
</dbReference>
<keyword evidence="9" id="KW-0479">Metal-binding</keyword>
<dbReference type="GO" id="GO:0008482">
    <property type="term" value="F:sulfite oxidase activity"/>
    <property type="evidence" value="ECO:0007669"/>
    <property type="project" value="UniProtKB-EC"/>
</dbReference>
<comment type="cofactor">
    <cofactor evidence="1">
        <name>Mo-molybdopterin</name>
        <dbReference type="ChEBI" id="CHEBI:71302"/>
    </cofactor>
</comment>
<organism evidence="14 15">
    <name type="scientific">Chlorella vulgaris</name>
    <name type="common">Green alga</name>
    <dbReference type="NCBI Taxonomy" id="3077"/>
    <lineage>
        <taxon>Eukaryota</taxon>
        <taxon>Viridiplantae</taxon>
        <taxon>Chlorophyta</taxon>
        <taxon>core chlorophytes</taxon>
        <taxon>Trebouxiophyceae</taxon>
        <taxon>Chlorellales</taxon>
        <taxon>Chlorellaceae</taxon>
        <taxon>Chlorella clade</taxon>
        <taxon>Chlorella</taxon>
    </lineage>
</organism>
<dbReference type="SMART" id="SM01117">
    <property type="entry name" value="Cyt-b5"/>
    <property type="match status" value="1"/>
</dbReference>
<evidence type="ECO:0000256" key="8">
    <source>
        <dbReference type="ARBA" id="ARBA00022617"/>
    </source>
</evidence>
<name>A0A9D4YZR4_CHLVU</name>
<evidence type="ECO:0000256" key="7">
    <source>
        <dbReference type="ARBA" id="ARBA00022505"/>
    </source>
</evidence>
<comment type="cofactor">
    <cofactor evidence="2">
        <name>heme b</name>
        <dbReference type="ChEBI" id="CHEBI:60344"/>
    </cofactor>
</comment>
<evidence type="ECO:0000259" key="13">
    <source>
        <dbReference type="PROSITE" id="PS50255"/>
    </source>
</evidence>
<dbReference type="PANTHER" id="PTHR19372:SF7">
    <property type="entry name" value="SULFITE OXIDASE, MITOCHONDRIAL"/>
    <property type="match status" value="1"/>
</dbReference>
<dbReference type="EC" id="1.8.3.1" evidence="6"/>
<evidence type="ECO:0000256" key="10">
    <source>
        <dbReference type="ARBA" id="ARBA00023002"/>
    </source>
</evidence>
<dbReference type="SUPFAM" id="SSF56524">
    <property type="entry name" value="Oxidoreductase molybdopterin-binding domain"/>
    <property type="match status" value="1"/>
</dbReference>
<evidence type="ECO:0000313" key="15">
    <source>
        <dbReference type="Proteomes" id="UP001055712"/>
    </source>
</evidence>
<dbReference type="InterPro" id="IPR008335">
    <property type="entry name" value="Mopterin_OxRdtase_euk"/>
</dbReference>
<keyword evidence="7" id="KW-0500">Molybdenum</keyword>
<evidence type="ECO:0000313" key="14">
    <source>
        <dbReference type="EMBL" id="KAI3434691.1"/>
    </source>
</evidence>
<dbReference type="Proteomes" id="UP001055712">
    <property type="component" value="Unassembled WGS sequence"/>
</dbReference>
<evidence type="ECO:0000256" key="4">
    <source>
        <dbReference type="ARBA" id="ARBA00004971"/>
    </source>
</evidence>
<dbReference type="Gene3D" id="2.60.40.650">
    <property type="match status" value="1"/>
</dbReference>
<dbReference type="AlphaFoldDB" id="A0A9D4YZR4"/>
<keyword evidence="10" id="KW-0560">Oxidoreductase</keyword>
<dbReference type="InterPro" id="IPR036400">
    <property type="entry name" value="Cyt_B5-like_heme/steroid_sf"/>
</dbReference>
<dbReference type="GO" id="GO:0043546">
    <property type="term" value="F:molybdopterin cofactor binding"/>
    <property type="evidence" value="ECO:0007669"/>
    <property type="project" value="InterPro"/>
</dbReference>
<dbReference type="InterPro" id="IPR036374">
    <property type="entry name" value="OxRdtase_Mopterin-bd_sf"/>
</dbReference>
<evidence type="ECO:0000256" key="2">
    <source>
        <dbReference type="ARBA" id="ARBA00001970"/>
    </source>
</evidence>
<evidence type="ECO:0000256" key="1">
    <source>
        <dbReference type="ARBA" id="ARBA00001924"/>
    </source>
</evidence>
<comment type="subcellular location">
    <subcellularLocation>
        <location evidence="3">Mitochondrion intermembrane space</location>
    </subcellularLocation>
</comment>
<dbReference type="SUPFAM" id="SSF81296">
    <property type="entry name" value="E set domains"/>
    <property type="match status" value="1"/>
</dbReference>
<evidence type="ECO:0000256" key="5">
    <source>
        <dbReference type="ARBA" id="ARBA00011738"/>
    </source>
</evidence>
<reference evidence="14" key="1">
    <citation type="journal article" date="2019" name="Plant J.">
        <title>Chlorella vulgaris genome assembly and annotation reveals the molecular basis for metabolic acclimation to high light conditions.</title>
        <authorList>
            <person name="Cecchin M."/>
            <person name="Marcolungo L."/>
            <person name="Rossato M."/>
            <person name="Girolomoni L."/>
            <person name="Cosentino E."/>
            <person name="Cuine S."/>
            <person name="Li-Beisson Y."/>
            <person name="Delledonne M."/>
            <person name="Ballottari M."/>
        </authorList>
    </citation>
    <scope>NUCLEOTIDE SEQUENCE</scope>
    <source>
        <strain evidence="14">211/11P</strain>
    </source>
</reference>
<dbReference type="Gene3D" id="3.10.120.10">
    <property type="entry name" value="Cytochrome b5-like heme/steroid binding domain"/>
    <property type="match status" value="1"/>
</dbReference>
<dbReference type="PROSITE" id="PS00559">
    <property type="entry name" value="MOLYBDOPTERIN_EUK"/>
    <property type="match status" value="1"/>
</dbReference>
<dbReference type="InterPro" id="IPR001199">
    <property type="entry name" value="Cyt_B5-like_heme/steroid-bd"/>
</dbReference>
<reference evidence="14" key="2">
    <citation type="submission" date="2020-11" db="EMBL/GenBank/DDBJ databases">
        <authorList>
            <person name="Cecchin M."/>
            <person name="Marcolungo L."/>
            <person name="Rossato M."/>
            <person name="Girolomoni L."/>
            <person name="Cosentino E."/>
            <person name="Cuine S."/>
            <person name="Li-Beisson Y."/>
            <person name="Delledonne M."/>
            <person name="Ballottari M."/>
        </authorList>
    </citation>
    <scope>NUCLEOTIDE SEQUENCE</scope>
    <source>
        <strain evidence="14">211/11P</strain>
        <tissue evidence="14">Whole cell</tissue>
    </source>
</reference>
<dbReference type="FunFam" id="3.10.120.10:FF:000007">
    <property type="entry name" value="Sulfite oxidase, mitochondrial"/>
    <property type="match status" value="1"/>
</dbReference>
<dbReference type="GO" id="GO:0030151">
    <property type="term" value="F:molybdenum ion binding"/>
    <property type="evidence" value="ECO:0007669"/>
    <property type="project" value="InterPro"/>
</dbReference>
<keyword evidence="15" id="KW-1185">Reference proteome</keyword>
<evidence type="ECO:0000256" key="12">
    <source>
        <dbReference type="ARBA" id="ARBA00023128"/>
    </source>
</evidence>
<evidence type="ECO:0000256" key="9">
    <source>
        <dbReference type="ARBA" id="ARBA00022723"/>
    </source>
</evidence>
<protein>
    <recommendedName>
        <fullName evidence="6">sulfite oxidase</fullName>
        <ecNumber evidence="6">1.8.3.1</ecNumber>
    </recommendedName>
</protein>
<dbReference type="SUPFAM" id="SSF55856">
    <property type="entry name" value="Cytochrome b5-like heme/steroid binding domain"/>
    <property type="match status" value="1"/>
</dbReference>
<keyword evidence="12" id="KW-0496">Mitochondrion</keyword>
<dbReference type="Pfam" id="PF03404">
    <property type="entry name" value="Mo-co_dimer"/>
    <property type="match status" value="1"/>
</dbReference>
<dbReference type="GO" id="GO:0020037">
    <property type="term" value="F:heme binding"/>
    <property type="evidence" value="ECO:0007669"/>
    <property type="project" value="TreeGrafter"/>
</dbReference>
<dbReference type="EMBL" id="SIDB01000003">
    <property type="protein sequence ID" value="KAI3434691.1"/>
    <property type="molecule type" value="Genomic_DNA"/>
</dbReference>
<sequence length="549" mass="59812">MRGSIRALAALRGWVAGPSSQQQLGTLQQRGVSSQGVPEATRAGEGWLWALCSCALASASVGVAFGALDRSTAAQCRAADKPAAGALREIDKDEVAKHRSKDTGIWVTYKDGVYDVTEFVEQHPGGAARLMLAAGGAIDPFWAMYQQHNNDQVKGMLEQYRIGRLKGGLPAKAMADPYANEPQRLPALIVRTQKPMNAEPPKELLVGALLTPNELFYIRNHLPVPQIDPETYRLKVEGEGLRTMELSLEDLKTRFRRHSVVATMQCTGNRRNDFNETSRVVKGLEWDGGSISTATWSGVRLRDVLLAAGLDDEDPNVAHIQFEGLDKDMAETCYGASIEVEKAMDAGGDVLLAFEMNGVPLPPDHGYPLRVVVPGVAGCRSVKWVGKIIASGEESTSFWQQKDYKAFSPSVDWDNVDWNSAPAIQNMPVTSQICEPQRGAVVDDDEVSVKGYAWSGGGQGIIRVDVSADGGETWHTAELQKVPQKRGRGWAWALWEATIPLPKGTKGPLELVCKATDESYNTQPESAAPIWNLRGVNCNSWHRVGVTVQ</sequence>
<dbReference type="GO" id="GO:0006790">
    <property type="term" value="P:sulfur compound metabolic process"/>
    <property type="evidence" value="ECO:0007669"/>
    <property type="project" value="TreeGrafter"/>
</dbReference>
<dbReference type="PRINTS" id="PR00363">
    <property type="entry name" value="CYTOCHROMEB5"/>
</dbReference>
<dbReference type="FunFam" id="3.90.420.10:FF:000002">
    <property type="entry name" value="sulfite oxidase, mitochondrial"/>
    <property type="match status" value="1"/>
</dbReference>
<comment type="pathway">
    <text evidence="4">Energy metabolism; sulfur metabolism.</text>
</comment>
<dbReference type="PROSITE" id="PS50255">
    <property type="entry name" value="CYTOCHROME_B5_2"/>
    <property type="match status" value="1"/>
</dbReference>
<dbReference type="PRINTS" id="PR00407">
    <property type="entry name" value="EUMOPTERIN"/>
</dbReference>
<dbReference type="PANTHER" id="PTHR19372">
    <property type="entry name" value="SULFITE REDUCTASE"/>
    <property type="match status" value="1"/>
</dbReference>
<gene>
    <name evidence="14" type="ORF">D9Q98_002754</name>
</gene>
<dbReference type="Gene3D" id="3.90.420.10">
    <property type="entry name" value="Oxidoreductase, molybdopterin-binding domain"/>
    <property type="match status" value="1"/>
</dbReference>
<dbReference type="InterPro" id="IPR022407">
    <property type="entry name" value="OxRdtase_Mopterin_BS"/>
</dbReference>
<keyword evidence="8" id="KW-0349">Heme</keyword>
<dbReference type="InterPro" id="IPR014756">
    <property type="entry name" value="Ig_E-set"/>
</dbReference>
<dbReference type="Pfam" id="PF00174">
    <property type="entry name" value="Oxidored_molyb"/>
    <property type="match status" value="1"/>
</dbReference>
<dbReference type="Pfam" id="PF00173">
    <property type="entry name" value="Cyt-b5"/>
    <property type="match status" value="1"/>
</dbReference>
<dbReference type="OrthoDB" id="10051395at2759"/>
<dbReference type="CDD" id="cd02111">
    <property type="entry name" value="eukary_SO_Moco"/>
    <property type="match status" value="1"/>
</dbReference>
<proteinExistence type="predicted"/>
<feature type="domain" description="Cytochrome b5 heme-binding" evidence="13">
    <location>
        <begin position="87"/>
        <end position="166"/>
    </location>
</feature>
<comment type="caution">
    <text evidence="14">The sequence shown here is derived from an EMBL/GenBank/DDBJ whole genome shotgun (WGS) entry which is preliminary data.</text>
</comment>
<dbReference type="GO" id="GO:0005758">
    <property type="term" value="C:mitochondrial intermembrane space"/>
    <property type="evidence" value="ECO:0007669"/>
    <property type="project" value="UniProtKB-SubCell"/>
</dbReference>
<comment type="subunit">
    <text evidence="5">Homodimer.</text>
</comment>
<evidence type="ECO:0000256" key="11">
    <source>
        <dbReference type="ARBA" id="ARBA00023004"/>
    </source>
</evidence>
<dbReference type="InterPro" id="IPR005066">
    <property type="entry name" value="MoCF_OxRdtse_dimer"/>
</dbReference>
<accession>A0A9D4YZR4</accession>
<evidence type="ECO:0000256" key="3">
    <source>
        <dbReference type="ARBA" id="ARBA00004569"/>
    </source>
</evidence>
<keyword evidence="11" id="KW-0408">Iron</keyword>
<evidence type="ECO:0000256" key="6">
    <source>
        <dbReference type="ARBA" id="ARBA00012505"/>
    </source>
</evidence>